<sequence length="81" mass="9613">MEKQLTLLKKKYNYNLNRNKNAEEHLKTHDPEECITKKFKGKTALDGFNEIAVELSKLRIEIEQRIYRDMTAEEILNGFNL</sequence>
<gene>
    <name evidence="1" type="ORF">FDG31_17885</name>
</gene>
<protein>
    <submittedName>
        <fullName evidence="1">Uncharacterized protein</fullName>
    </submittedName>
</protein>
<dbReference type="AlphaFoldDB" id="A0A6B4S2I7"/>
<dbReference type="RefSeq" id="WP_003374377.1">
    <property type="nucleotide sequence ID" value="NZ_JACBBA010000010.1"/>
</dbReference>
<reference evidence="1 2" key="1">
    <citation type="submission" date="2019-04" db="EMBL/GenBank/DDBJ databases">
        <title>Genome sequencing of Clostridium botulinum Groups I-IV and Clostridium butyricum.</title>
        <authorList>
            <person name="Brunt J."/>
            <person name="Van Vliet A.H.M."/>
            <person name="Stringer S.C."/>
            <person name="Carter A.T."/>
            <person name="Peck M.W."/>
        </authorList>
    </citation>
    <scope>NUCLEOTIDE SEQUENCE [LARGE SCALE GENOMIC DNA]</scope>
    <source>
        <strain evidence="1 2">BL81</strain>
    </source>
</reference>
<dbReference type="Proteomes" id="UP000486903">
    <property type="component" value="Unassembled WGS sequence"/>
</dbReference>
<dbReference type="EMBL" id="SXFB01000026">
    <property type="protein sequence ID" value="NFV27969.1"/>
    <property type="molecule type" value="Genomic_DNA"/>
</dbReference>
<comment type="caution">
    <text evidence="1">The sequence shown here is derived from an EMBL/GenBank/DDBJ whole genome shotgun (WGS) entry which is preliminary data.</text>
</comment>
<evidence type="ECO:0000313" key="2">
    <source>
        <dbReference type="Proteomes" id="UP000486903"/>
    </source>
</evidence>
<name>A0A6B4S2I7_CLOBO</name>
<accession>A0A6B4S2I7</accession>
<proteinExistence type="predicted"/>
<evidence type="ECO:0000313" key="1">
    <source>
        <dbReference type="EMBL" id="NFV27969.1"/>
    </source>
</evidence>
<organism evidence="1 2">
    <name type="scientific">Clostridium botulinum</name>
    <dbReference type="NCBI Taxonomy" id="1491"/>
    <lineage>
        <taxon>Bacteria</taxon>
        <taxon>Bacillati</taxon>
        <taxon>Bacillota</taxon>
        <taxon>Clostridia</taxon>
        <taxon>Eubacteriales</taxon>
        <taxon>Clostridiaceae</taxon>
        <taxon>Clostridium</taxon>
    </lineage>
</organism>